<reference evidence="9" key="1">
    <citation type="submission" date="2023-10" db="EMBL/GenBank/DDBJ databases">
        <authorList>
            <person name="Hackl T."/>
        </authorList>
    </citation>
    <scope>NUCLEOTIDE SEQUENCE</scope>
</reference>
<comment type="catalytic activity">
    <reaction evidence="7">
        <text>2 superoxide + 2 H(+) = H2O2 + O2</text>
        <dbReference type="Rhea" id="RHEA:20696"/>
        <dbReference type="ChEBI" id="CHEBI:15378"/>
        <dbReference type="ChEBI" id="CHEBI:15379"/>
        <dbReference type="ChEBI" id="CHEBI:16240"/>
        <dbReference type="ChEBI" id="CHEBI:18421"/>
        <dbReference type="EC" id="1.15.1.1"/>
    </reaction>
</comment>
<comment type="subcellular location">
    <subcellularLocation>
        <location evidence="1">Cell envelope</location>
    </subcellularLocation>
    <subcellularLocation>
        <location evidence="2">Secreted</location>
    </subcellularLocation>
</comment>
<accession>A0AAI8YQN1</accession>
<comment type="similarity">
    <text evidence="3">Belongs to the Cu-Zn superoxide dismutase family.</text>
</comment>
<sequence length="248" mass="25256">MRLSNIISVSALGASGVLAQNATTGKLGDALVVSNNPAGKSVIGTLPTDPFFKAGSLNGNVVGSVKATSGPGGRGVDYEVSFSSLPTEGGNFSFHIHDAPVPTDGNCTGTLAHLDPFIRGEDPVCDSTKPATCQVGDLAGKYGKITSDPYTAKFHDDFTSLVEGVGSYFANRSFVVHFANKTRITCANFAILDSNSTYTPTPSGGVVPTAPGLVPAATSTRPVTAAAGALNIAKHFAVAPVMALLLAL</sequence>
<keyword evidence="6" id="KW-0049">Antioxidant</keyword>
<protein>
    <recommendedName>
        <fullName evidence="4">superoxide dismutase</fullName>
        <ecNumber evidence="4">1.15.1.1</ecNumber>
    </recommendedName>
</protein>
<dbReference type="EMBL" id="CAUWAG010000020">
    <property type="protein sequence ID" value="CAJ2513849.1"/>
    <property type="molecule type" value="Genomic_DNA"/>
</dbReference>
<dbReference type="EC" id="1.15.1.1" evidence="4"/>
<dbReference type="GO" id="GO:0046872">
    <property type="term" value="F:metal ion binding"/>
    <property type="evidence" value="ECO:0007669"/>
    <property type="project" value="InterPro"/>
</dbReference>
<keyword evidence="8" id="KW-0732">Signal</keyword>
<evidence type="ECO:0000256" key="5">
    <source>
        <dbReference type="ARBA" id="ARBA00022525"/>
    </source>
</evidence>
<evidence type="ECO:0000256" key="1">
    <source>
        <dbReference type="ARBA" id="ARBA00004196"/>
    </source>
</evidence>
<organism evidence="9 10">
    <name type="scientific">Anthostomella pinea</name>
    <dbReference type="NCBI Taxonomy" id="933095"/>
    <lineage>
        <taxon>Eukaryota</taxon>
        <taxon>Fungi</taxon>
        <taxon>Dikarya</taxon>
        <taxon>Ascomycota</taxon>
        <taxon>Pezizomycotina</taxon>
        <taxon>Sordariomycetes</taxon>
        <taxon>Xylariomycetidae</taxon>
        <taxon>Xylariales</taxon>
        <taxon>Xylariaceae</taxon>
        <taxon>Anthostomella</taxon>
    </lineage>
</organism>
<evidence type="ECO:0000256" key="3">
    <source>
        <dbReference type="ARBA" id="ARBA00010457"/>
    </source>
</evidence>
<dbReference type="FunFam" id="2.60.40.200:FF:000007">
    <property type="entry name" value="Cell surface Cu-only superoxide dismutase 5"/>
    <property type="match status" value="1"/>
</dbReference>
<evidence type="ECO:0000256" key="2">
    <source>
        <dbReference type="ARBA" id="ARBA00004613"/>
    </source>
</evidence>
<dbReference type="GO" id="GO:0004784">
    <property type="term" value="F:superoxide dismutase activity"/>
    <property type="evidence" value="ECO:0007669"/>
    <property type="project" value="UniProtKB-EC"/>
</dbReference>
<feature type="chain" id="PRO_5042462778" description="superoxide dismutase" evidence="8">
    <location>
        <begin position="20"/>
        <end position="248"/>
    </location>
</feature>
<evidence type="ECO:0000256" key="7">
    <source>
        <dbReference type="ARBA" id="ARBA00049204"/>
    </source>
</evidence>
<dbReference type="GO" id="GO:0005576">
    <property type="term" value="C:extracellular region"/>
    <property type="evidence" value="ECO:0007669"/>
    <property type="project" value="UniProtKB-SubCell"/>
</dbReference>
<keyword evidence="5" id="KW-0964">Secreted</keyword>
<dbReference type="SUPFAM" id="SSF49329">
    <property type="entry name" value="Cu,Zn superoxide dismutase-like"/>
    <property type="match status" value="1"/>
</dbReference>
<dbReference type="Proteomes" id="UP001295740">
    <property type="component" value="Unassembled WGS sequence"/>
</dbReference>
<proteinExistence type="inferred from homology"/>
<keyword evidence="10" id="KW-1185">Reference proteome</keyword>
<evidence type="ECO:0000256" key="4">
    <source>
        <dbReference type="ARBA" id="ARBA00012682"/>
    </source>
</evidence>
<dbReference type="InterPro" id="IPR036423">
    <property type="entry name" value="SOD-like_Cu/Zn_dom_sf"/>
</dbReference>
<gene>
    <name evidence="9" type="ORF">KHLLAP_LOCUS14317</name>
</gene>
<dbReference type="Gene3D" id="2.60.40.200">
    <property type="entry name" value="Superoxide dismutase, copper/zinc binding domain"/>
    <property type="match status" value="1"/>
</dbReference>
<comment type="caution">
    <text evidence="9">The sequence shown here is derived from an EMBL/GenBank/DDBJ whole genome shotgun (WGS) entry which is preliminary data.</text>
</comment>
<name>A0AAI8YQN1_9PEZI</name>
<evidence type="ECO:0000313" key="9">
    <source>
        <dbReference type="EMBL" id="CAJ2513849.1"/>
    </source>
</evidence>
<dbReference type="AlphaFoldDB" id="A0AAI8YQN1"/>
<evidence type="ECO:0000256" key="8">
    <source>
        <dbReference type="SAM" id="SignalP"/>
    </source>
</evidence>
<evidence type="ECO:0000313" key="10">
    <source>
        <dbReference type="Proteomes" id="UP001295740"/>
    </source>
</evidence>
<feature type="signal peptide" evidence="8">
    <location>
        <begin position="1"/>
        <end position="19"/>
    </location>
</feature>
<evidence type="ECO:0000256" key="6">
    <source>
        <dbReference type="ARBA" id="ARBA00022862"/>
    </source>
</evidence>